<proteinExistence type="predicted"/>
<evidence type="ECO:0000313" key="1">
    <source>
        <dbReference type="EMBL" id="DAE16413.1"/>
    </source>
</evidence>
<sequence length="35" mass="4048">MLISNQFESFPFFIFCSHLKPLRESNPLAYNLSGV</sequence>
<accession>A0A8S5QCC1</accession>
<organism evidence="1">
    <name type="scientific">Siphoviridae sp. ctePP3</name>
    <dbReference type="NCBI Taxonomy" id="2825591"/>
    <lineage>
        <taxon>Viruses</taxon>
        <taxon>Duplodnaviria</taxon>
        <taxon>Heunggongvirae</taxon>
        <taxon>Uroviricota</taxon>
        <taxon>Caudoviricetes</taxon>
    </lineage>
</organism>
<dbReference type="EMBL" id="BK015623">
    <property type="protein sequence ID" value="DAE16413.1"/>
    <property type="molecule type" value="Genomic_DNA"/>
</dbReference>
<reference evidence="1" key="1">
    <citation type="journal article" date="2021" name="Proc. Natl. Acad. Sci. U.S.A.">
        <title>A Catalog of Tens of Thousands of Viruses from Human Metagenomes Reveals Hidden Associations with Chronic Diseases.</title>
        <authorList>
            <person name="Tisza M.J."/>
            <person name="Buck C.B."/>
        </authorList>
    </citation>
    <scope>NUCLEOTIDE SEQUENCE</scope>
    <source>
        <strain evidence="1">CtePP3</strain>
    </source>
</reference>
<name>A0A8S5QCC1_9CAUD</name>
<protein>
    <submittedName>
        <fullName evidence="1">Uncharacterized protein</fullName>
    </submittedName>
</protein>